<accession>A0A0T5VQ21</accession>
<keyword evidence="3" id="KW-1185">Reference proteome</keyword>
<feature type="signal peptide" evidence="1">
    <location>
        <begin position="1"/>
        <end position="20"/>
    </location>
</feature>
<comment type="caution">
    <text evidence="2">The sequence shown here is derived from an EMBL/GenBank/DDBJ whole genome shotgun (WGS) entry which is preliminary data.</text>
</comment>
<dbReference type="AlphaFoldDB" id="A0A0T5VQ21"/>
<dbReference type="EMBL" id="LMZQ01000007">
    <property type="protein sequence ID" value="KRT15807.1"/>
    <property type="molecule type" value="Genomic_DNA"/>
</dbReference>
<evidence type="ECO:0008006" key="4">
    <source>
        <dbReference type="Google" id="ProtNLM"/>
    </source>
</evidence>
<evidence type="ECO:0000256" key="1">
    <source>
        <dbReference type="SAM" id="SignalP"/>
    </source>
</evidence>
<feature type="chain" id="PRO_5006665518" description="DUF4468 domain-containing protein" evidence="1">
    <location>
        <begin position="21"/>
        <end position="150"/>
    </location>
</feature>
<evidence type="ECO:0000313" key="2">
    <source>
        <dbReference type="EMBL" id="KRT15807.1"/>
    </source>
</evidence>
<dbReference type="Proteomes" id="UP000051950">
    <property type="component" value="Unassembled WGS sequence"/>
</dbReference>
<name>A0A0T5VQ21_9SPHI</name>
<keyword evidence="1" id="KW-0732">Signal</keyword>
<proteinExistence type="predicted"/>
<dbReference type="OrthoDB" id="1234689at2"/>
<organism evidence="2 3">
    <name type="scientific">Pedobacter ginsenosidimutans</name>
    <dbReference type="NCBI Taxonomy" id="687842"/>
    <lineage>
        <taxon>Bacteria</taxon>
        <taxon>Pseudomonadati</taxon>
        <taxon>Bacteroidota</taxon>
        <taxon>Sphingobacteriia</taxon>
        <taxon>Sphingobacteriales</taxon>
        <taxon>Sphingobacteriaceae</taxon>
        <taxon>Pedobacter</taxon>
    </lineage>
</organism>
<protein>
    <recommendedName>
        <fullName evidence="4">DUF4468 domain-containing protein</fullName>
    </recommendedName>
</protein>
<dbReference type="RefSeq" id="WP_057932638.1">
    <property type="nucleotide sequence ID" value="NZ_LMZQ01000007.1"/>
</dbReference>
<sequence>MKIKLFLICLFLLNLSLAKAQKISFVVDKNRDEVINLVSKLQSALSKDGPFDAIKDDRLFTTTISIKDEVYPSANQKNYLIVKYKNKPVKAMITSLWLINIEKMTAAKTRVSCTLVNVTPGKSSKKSINSDETFSSGKFEKQLKDFILKK</sequence>
<reference evidence="2 3" key="1">
    <citation type="submission" date="2015-11" db="EMBL/GenBank/DDBJ databases">
        <title>Sequence of Pedobacter ginsenosidimutans.</title>
        <authorList>
            <person name="Carson E."/>
            <person name="Keyser V."/>
            <person name="Newman J."/>
            <person name="Miller J."/>
        </authorList>
    </citation>
    <scope>NUCLEOTIDE SEQUENCE [LARGE SCALE GENOMIC DNA]</scope>
    <source>
        <strain evidence="2 3">KACC 14530</strain>
    </source>
</reference>
<evidence type="ECO:0000313" key="3">
    <source>
        <dbReference type="Proteomes" id="UP000051950"/>
    </source>
</evidence>
<gene>
    <name evidence="2" type="ORF">ASU31_12540</name>
</gene>